<dbReference type="InterPro" id="IPR006527">
    <property type="entry name" value="F-box-assoc_dom_typ1"/>
</dbReference>
<dbReference type="CDD" id="cd22157">
    <property type="entry name" value="F-box_AtFBW1-like"/>
    <property type="match status" value="1"/>
</dbReference>
<evidence type="ECO:0000259" key="1">
    <source>
        <dbReference type="PROSITE" id="PS50181"/>
    </source>
</evidence>
<comment type="caution">
    <text evidence="2">The sequence shown here is derived from an EMBL/GenBank/DDBJ whole genome shotgun (WGS) entry which is preliminary data.</text>
</comment>
<feature type="domain" description="F-box" evidence="1">
    <location>
        <begin position="2"/>
        <end position="48"/>
    </location>
</feature>
<keyword evidence="3" id="KW-1185">Reference proteome</keyword>
<organism evidence="2 3">
    <name type="scientific">Cuscuta epithymum</name>
    <dbReference type="NCBI Taxonomy" id="186058"/>
    <lineage>
        <taxon>Eukaryota</taxon>
        <taxon>Viridiplantae</taxon>
        <taxon>Streptophyta</taxon>
        <taxon>Embryophyta</taxon>
        <taxon>Tracheophyta</taxon>
        <taxon>Spermatophyta</taxon>
        <taxon>Magnoliopsida</taxon>
        <taxon>eudicotyledons</taxon>
        <taxon>Gunneridae</taxon>
        <taxon>Pentapetalae</taxon>
        <taxon>asterids</taxon>
        <taxon>lamiids</taxon>
        <taxon>Solanales</taxon>
        <taxon>Convolvulaceae</taxon>
        <taxon>Cuscuteae</taxon>
        <taxon>Cuscuta</taxon>
        <taxon>Cuscuta subgen. Cuscuta</taxon>
    </lineage>
</organism>
<dbReference type="PANTHER" id="PTHR31672">
    <property type="entry name" value="BNACNNG10540D PROTEIN"/>
    <property type="match status" value="1"/>
</dbReference>
<dbReference type="Gene3D" id="1.20.1280.50">
    <property type="match status" value="1"/>
</dbReference>
<dbReference type="PROSITE" id="PS50181">
    <property type="entry name" value="FBOX"/>
    <property type="match status" value="1"/>
</dbReference>
<evidence type="ECO:0000313" key="3">
    <source>
        <dbReference type="Proteomes" id="UP001152523"/>
    </source>
</evidence>
<dbReference type="Proteomes" id="UP001152523">
    <property type="component" value="Unassembled WGS sequence"/>
</dbReference>
<dbReference type="PANTHER" id="PTHR31672:SF10">
    <property type="entry name" value="F-BOX DOMAIN-CONTAINING PROTEIN"/>
    <property type="match status" value="1"/>
</dbReference>
<dbReference type="AlphaFoldDB" id="A0AAV0EF98"/>
<sequence>MPPSLESLPDELKIEILTRLPAKSLICLSAVSKPWLSFLSTSEFVSAHLSNRAAEQSFFTTTTDAESGRFALIKDGDKVGGGLTVQFGAIIRPDMQFQNRVSFSLYPLEVTGIEIVGSFDGLLCLTFIHADSHPSIILWNPSIRTHVVLPPPIIHTQRKECDGIGVCVASNGDYRVVWVHEKHDDNAMSVEIYSLRSGDWRIRRFDHDLFPTRWLLRGSAFVAGKMHWVGCEYDESWIGSEYEDEVCDIRDICSITSFHIEEEVFRDVPLPDRLKGFEWQLRSCVAVVGESLGMIERCGIGNWDIWVMQDYGNVESWTRLYNIDIRDYDKRLPLIDALSTWKNPGVSSGAHQWLSYMDHEVFTVYGEYGNDTFEYVAKYVESLVLLGHKDAVADVHLLQSIAGCIEEDNAGFGQEI</sequence>
<gene>
    <name evidence="2" type="ORF">CEPIT_LOCUS23585</name>
</gene>
<dbReference type="EMBL" id="CAMAPF010000921">
    <property type="protein sequence ID" value="CAH9121291.1"/>
    <property type="molecule type" value="Genomic_DNA"/>
</dbReference>
<dbReference type="InterPro" id="IPR017451">
    <property type="entry name" value="F-box-assoc_interact_dom"/>
</dbReference>
<dbReference type="Pfam" id="PF07734">
    <property type="entry name" value="FBA_1"/>
    <property type="match status" value="1"/>
</dbReference>
<name>A0AAV0EF98_9ASTE</name>
<dbReference type="SUPFAM" id="SSF81383">
    <property type="entry name" value="F-box domain"/>
    <property type="match status" value="1"/>
</dbReference>
<reference evidence="2" key="1">
    <citation type="submission" date="2022-07" db="EMBL/GenBank/DDBJ databases">
        <authorList>
            <person name="Macas J."/>
            <person name="Novak P."/>
            <person name="Neumann P."/>
        </authorList>
    </citation>
    <scope>NUCLEOTIDE SEQUENCE</scope>
</reference>
<protein>
    <recommendedName>
        <fullName evidence="1">F-box domain-containing protein</fullName>
    </recommendedName>
</protein>
<dbReference type="Pfam" id="PF00646">
    <property type="entry name" value="F-box"/>
    <property type="match status" value="1"/>
</dbReference>
<evidence type="ECO:0000313" key="2">
    <source>
        <dbReference type="EMBL" id="CAH9121291.1"/>
    </source>
</evidence>
<dbReference type="InterPro" id="IPR001810">
    <property type="entry name" value="F-box_dom"/>
</dbReference>
<dbReference type="InterPro" id="IPR036047">
    <property type="entry name" value="F-box-like_dom_sf"/>
</dbReference>
<dbReference type="NCBIfam" id="TIGR01640">
    <property type="entry name" value="F_box_assoc_1"/>
    <property type="match status" value="1"/>
</dbReference>
<proteinExistence type="predicted"/>
<dbReference type="InterPro" id="IPR050796">
    <property type="entry name" value="SCF_F-box_component"/>
</dbReference>
<accession>A0AAV0EF98</accession>